<accession>A0ABQ3ZZI8</accession>
<keyword evidence="5" id="KW-0812">Transmembrane</keyword>
<keyword evidence="2 3" id="KW-0175">Coiled coil</keyword>
<evidence type="ECO:0000256" key="3">
    <source>
        <dbReference type="SAM" id="Coils"/>
    </source>
</evidence>
<comment type="subcellular location">
    <subcellularLocation>
        <location evidence="1">Cell envelope</location>
    </subcellularLocation>
</comment>
<comment type="caution">
    <text evidence="6">The sequence shown here is derived from an EMBL/GenBank/DDBJ whole genome shotgun (WGS) entry which is preliminary data.</text>
</comment>
<keyword evidence="5" id="KW-0472">Membrane</keyword>
<feature type="compositionally biased region" description="Low complexity" evidence="4">
    <location>
        <begin position="210"/>
        <end position="220"/>
    </location>
</feature>
<feature type="transmembrane region" description="Helical" evidence="5">
    <location>
        <begin position="15"/>
        <end position="36"/>
    </location>
</feature>
<sequence>MGIGMAAWRGGNRRWVWLTAGVVVVLVLVAGVVWALTADADEKPVAAATTVAVDKGAVTSEVATTGTLQPAQTRNLSFTVAGTVESVKVRAGTVVTAGQDLASIGDDDAATTVDEAQDTLADAQDALTEAQDAAAEATSTPTTSTTGCVAPAAYADPAPSASSSATASPTPSRTSTSPTPAVTTKPTTKAPTKAPARTTNPARGGGAAPTTKSNQNCTTTTGGGSTGGGSTGGGNTSGGQQGGGQGSGGDAVLSAQQRVNQAEVALENAEDNLDGTTITAPIAGRILSVSGKVGSQVSSGSTFIALADVYDMQVSADFPEADADRLAVRQKATIGLADRAGDTLGATVVQVDPIGTSDGTLVRYGVVLSFDDAPKDLLVGQSASVRVTTGSAQDVLRVPSTAVHDVAGDSGTVLRDGAQVKVVIGLRGDQYTEIKSGLTEGEAVVRSW</sequence>
<dbReference type="Gene3D" id="2.40.30.170">
    <property type="match status" value="1"/>
</dbReference>
<name>A0ABQ3ZZI8_9ACTN</name>
<evidence type="ECO:0008006" key="8">
    <source>
        <dbReference type="Google" id="ProtNLM"/>
    </source>
</evidence>
<evidence type="ECO:0000256" key="4">
    <source>
        <dbReference type="SAM" id="MobiDB-lite"/>
    </source>
</evidence>
<dbReference type="SUPFAM" id="SSF111369">
    <property type="entry name" value="HlyD-like secretion proteins"/>
    <property type="match status" value="2"/>
</dbReference>
<dbReference type="Gene3D" id="2.40.420.20">
    <property type="match status" value="1"/>
</dbReference>
<gene>
    <name evidence="6" type="ORF">Ahu01nite_070900</name>
</gene>
<dbReference type="Gene3D" id="2.40.50.100">
    <property type="match status" value="1"/>
</dbReference>
<dbReference type="RefSeq" id="WP_203841032.1">
    <property type="nucleotide sequence ID" value="NZ_BAAATV010000003.1"/>
</dbReference>
<reference evidence="6 7" key="1">
    <citation type="submission" date="2021-01" db="EMBL/GenBank/DDBJ databases">
        <title>Whole genome shotgun sequence of Actinoplanes humidus NBRC 14915.</title>
        <authorList>
            <person name="Komaki H."/>
            <person name="Tamura T."/>
        </authorList>
    </citation>
    <scope>NUCLEOTIDE SEQUENCE [LARGE SCALE GENOMIC DNA]</scope>
    <source>
        <strain evidence="6 7">NBRC 14915</strain>
    </source>
</reference>
<feature type="coiled-coil region" evidence="3">
    <location>
        <begin position="252"/>
        <end position="279"/>
    </location>
</feature>
<feature type="region of interest" description="Disordered" evidence="4">
    <location>
        <begin position="128"/>
        <end position="251"/>
    </location>
</feature>
<protein>
    <recommendedName>
        <fullName evidence="8">HlyD family secretion protein</fullName>
    </recommendedName>
</protein>
<evidence type="ECO:0000313" key="6">
    <source>
        <dbReference type="EMBL" id="GIE23988.1"/>
    </source>
</evidence>
<feature type="compositionally biased region" description="Low complexity" evidence="4">
    <location>
        <begin position="128"/>
        <end position="202"/>
    </location>
</feature>
<dbReference type="InterPro" id="IPR050465">
    <property type="entry name" value="UPF0194_transport"/>
</dbReference>
<keyword evidence="5" id="KW-1133">Transmembrane helix</keyword>
<organism evidence="6 7">
    <name type="scientific">Winogradskya humida</name>
    <dbReference type="NCBI Taxonomy" id="113566"/>
    <lineage>
        <taxon>Bacteria</taxon>
        <taxon>Bacillati</taxon>
        <taxon>Actinomycetota</taxon>
        <taxon>Actinomycetes</taxon>
        <taxon>Micromonosporales</taxon>
        <taxon>Micromonosporaceae</taxon>
        <taxon>Winogradskya</taxon>
    </lineage>
</organism>
<keyword evidence="7" id="KW-1185">Reference proteome</keyword>
<evidence type="ECO:0000256" key="5">
    <source>
        <dbReference type="SAM" id="Phobius"/>
    </source>
</evidence>
<proteinExistence type="predicted"/>
<dbReference type="EMBL" id="BOMN01000101">
    <property type="protein sequence ID" value="GIE23988.1"/>
    <property type="molecule type" value="Genomic_DNA"/>
</dbReference>
<evidence type="ECO:0000256" key="1">
    <source>
        <dbReference type="ARBA" id="ARBA00004196"/>
    </source>
</evidence>
<evidence type="ECO:0000313" key="7">
    <source>
        <dbReference type="Proteomes" id="UP000603200"/>
    </source>
</evidence>
<dbReference type="Proteomes" id="UP000603200">
    <property type="component" value="Unassembled WGS sequence"/>
</dbReference>
<feature type="compositionally biased region" description="Gly residues" evidence="4">
    <location>
        <begin position="221"/>
        <end position="249"/>
    </location>
</feature>
<dbReference type="PANTHER" id="PTHR32347">
    <property type="entry name" value="EFFLUX SYSTEM COMPONENT YKNX-RELATED"/>
    <property type="match status" value="1"/>
</dbReference>
<evidence type="ECO:0000256" key="2">
    <source>
        <dbReference type="ARBA" id="ARBA00023054"/>
    </source>
</evidence>